<feature type="domain" description="Transposase IS4-like" evidence="1">
    <location>
        <begin position="124"/>
        <end position="344"/>
    </location>
</feature>
<comment type="caution">
    <text evidence="3">The sequence shown here is derived from an EMBL/GenBank/DDBJ whole genome shotgun (WGS) entry which is preliminary data.</text>
</comment>
<feature type="non-terminal residue" evidence="3">
    <location>
        <position position="425"/>
    </location>
</feature>
<protein>
    <submittedName>
        <fullName evidence="3">IS4 family transposase</fullName>
    </submittedName>
</protein>
<reference evidence="3 4" key="1">
    <citation type="submission" date="2018-09" db="EMBL/GenBank/DDBJ databases">
        <title>YIM PH21274 draft genome.</title>
        <authorList>
            <person name="Miao C."/>
        </authorList>
    </citation>
    <scope>NUCLEOTIDE SEQUENCE [LARGE SCALE GENOMIC DNA]</scope>
    <source>
        <strain evidence="3 4">YIM PH 21724</strain>
    </source>
</reference>
<dbReference type="InterPro" id="IPR012337">
    <property type="entry name" value="RNaseH-like_sf"/>
</dbReference>
<dbReference type="PANTHER" id="PTHR37529:SF1">
    <property type="entry name" value="TRANSPOSASE INSG FOR INSERTION SEQUENCE ELEMENT IS4-RELATED"/>
    <property type="match status" value="1"/>
</dbReference>
<name>A0A3A4JSC4_9NOCA</name>
<dbReference type="EMBL" id="QZFU01000051">
    <property type="protein sequence ID" value="RJO68630.1"/>
    <property type="molecule type" value="Genomic_DNA"/>
</dbReference>
<dbReference type="InterPro" id="IPR024473">
    <property type="entry name" value="Transposases_IS4_N"/>
</dbReference>
<dbReference type="Pfam" id="PF01609">
    <property type="entry name" value="DDE_Tnp_1"/>
    <property type="match status" value="1"/>
</dbReference>
<dbReference type="Pfam" id="PF13006">
    <property type="entry name" value="Nterm_IS4"/>
    <property type="match status" value="1"/>
</dbReference>
<dbReference type="SUPFAM" id="SSF53098">
    <property type="entry name" value="Ribonuclease H-like"/>
    <property type="match status" value="1"/>
</dbReference>
<sequence length="425" mass="45148">MQSVINRVSGVAAGRFAPGHLGELTQIVPFEMVDAALEATASVQARVRDLPSRVVVYLLLAGALFEGMGYSQVWSRLVAGVGAVVASPGSSALTQARRRVGPKPLRALFELVRGPAAGAVRWRGLLVCAVDGTCLYAPASDANLAAYGRHRAGPLGDSGFAMLRLVAVVACGTRTVLDAVFGSDRCGETTYAPRLFGCLRAGMLLPADRNFDAAGLIESAAATGAQLLIRGQGKRKMAVAGRLTDGSWLTRIGAVTVRVIDADILVTGTGDHRSVRRVERYRLITTLIDEKRYPAKDLAVLYHQRWEIETSYAELKSGLLGGRVLRARRPELITQEIYALLVAYQAVRTAVADATLAPGTISPDRGSFTVALNTARDQLVRAAGIIAGTVVDLAGQIGRAVLAVPLPARRARACPRVVKRAISKH</sequence>
<accession>A0A3A4JSC4</accession>
<dbReference type="GO" id="GO:0003677">
    <property type="term" value="F:DNA binding"/>
    <property type="evidence" value="ECO:0007669"/>
    <property type="project" value="InterPro"/>
</dbReference>
<dbReference type="GO" id="GO:0006313">
    <property type="term" value="P:DNA transposition"/>
    <property type="evidence" value="ECO:0007669"/>
    <property type="project" value="InterPro"/>
</dbReference>
<dbReference type="AlphaFoldDB" id="A0A3A4JSC4"/>
<evidence type="ECO:0000313" key="3">
    <source>
        <dbReference type="EMBL" id="RJO68630.1"/>
    </source>
</evidence>
<dbReference type="InterPro" id="IPR047952">
    <property type="entry name" value="Transpos_IS4"/>
</dbReference>
<dbReference type="InterPro" id="IPR002559">
    <property type="entry name" value="Transposase_11"/>
</dbReference>
<keyword evidence="4" id="KW-1185">Reference proteome</keyword>
<feature type="domain" description="Transposase IS4 N-terminal" evidence="2">
    <location>
        <begin position="19"/>
        <end position="110"/>
    </location>
</feature>
<evidence type="ECO:0000259" key="2">
    <source>
        <dbReference type="Pfam" id="PF13006"/>
    </source>
</evidence>
<evidence type="ECO:0000313" key="4">
    <source>
        <dbReference type="Proteomes" id="UP000266677"/>
    </source>
</evidence>
<organism evidence="3 4">
    <name type="scientific">Nocardia panacis</name>
    <dbReference type="NCBI Taxonomy" id="2340916"/>
    <lineage>
        <taxon>Bacteria</taxon>
        <taxon>Bacillati</taxon>
        <taxon>Actinomycetota</taxon>
        <taxon>Actinomycetes</taxon>
        <taxon>Mycobacteriales</taxon>
        <taxon>Nocardiaceae</taxon>
        <taxon>Nocardia</taxon>
    </lineage>
</organism>
<proteinExistence type="predicted"/>
<dbReference type="PANTHER" id="PTHR37529">
    <property type="entry name" value="TRANSPOSASE INSG FOR INSERTION SEQUENCE ELEMENT IS4-RELATED"/>
    <property type="match status" value="1"/>
</dbReference>
<gene>
    <name evidence="3" type="ORF">D5S18_32390</name>
</gene>
<evidence type="ECO:0000259" key="1">
    <source>
        <dbReference type="Pfam" id="PF01609"/>
    </source>
</evidence>
<dbReference type="Proteomes" id="UP000266677">
    <property type="component" value="Unassembled WGS sequence"/>
</dbReference>
<dbReference type="GO" id="GO:0004803">
    <property type="term" value="F:transposase activity"/>
    <property type="evidence" value="ECO:0007669"/>
    <property type="project" value="InterPro"/>
</dbReference>
<dbReference type="NCBIfam" id="NF033592">
    <property type="entry name" value="transpos_IS4_1"/>
    <property type="match status" value="1"/>
</dbReference>